<dbReference type="Proteomes" id="UP000254343">
    <property type="component" value="Unassembled WGS sequence"/>
</dbReference>
<evidence type="ECO:0000313" key="2">
    <source>
        <dbReference type="Proteomes" id="UP000254343"/>
    </source>
</evidence>
<sequence length="745" mass="80733">MGVAARIDRVTFAAGELGENLIARSDMAVYQIAVEQMENFVPMKEGGAMRAPGTRMVLELKNEAQLGRLLPFRYSPTDYYMLVINGGVSRLVREGGFVQNEDTTPFEFAVPWAEADLASLRAARSGNTLYVVSAGKKPQELTRSGVLTWACADYMPNNGPVDTQNVDAGKTVKASAATGTGITLTGTGGIFDASQIGGVFRIDDRDLSATPEWSAIETAIPQNAQRRWNGNVYRATLTTADAGPNAPVHTEGSVSAGQKDNTTPYQTWEFLHPGYGFTRITAVANANSATADVLSRLPDTVVSAATLRWYPPAWTDVKGWPNVIAFRTPRLMFARGPQLWASANDDPHNHDLGRVLDTDAIADLIRAPDDSLVDIQWMLPAGVMILGTSDLEWMFRMPDFYASLTPKAGAFDCGSDGSASAEAVKVDGGVMWVGKTSKRIHYAAAIDAQAQNFEGDEISVRAAHIFAPGIAKMAWQKDPNRVMWIALKDGTLASLTFMPKQQVCAFARHPRTNFFVEDIAVIPGVGSGVDEVYLIVRRTINGQTRRFVEQLANFFTPIDPANPTADGAWFLDCALNLVSDTPVSQVTQLAHLEGQTVGVFADGAMQKRKVVTGGTIDLDRDSKNVLVGLPIRGYVRDLPRNFNLQGGATTGAEKTVHDAIVRLKHAGGGMLRVFNPEEDNPDLWEALIVTGADDYDSAPPLVTDQIRAQVEGDLSMEAQLEFVCDDAMPCTLLAMSPKIDVWEDG</sequence>
<evidence type="ECO:0000313" key="1">
    <source>
        <dbReference type="EMBL" id="SUU84236.1"/>
    </source>
</evidence>
<dbReference type="EMBL" id="UIGB01000001">
    <property type="protein sequence ID" value="SUU84236.1"/>
    <property type="molecule type" value="Genomic_DNA"/>
</dbReference>
<protein>
    <submittedName>
        <fullName evidence="1">Uncharacterized protein</fullName>
    </submittedName>
</protein>
<dbReference type="AlphaFoldDB" id="A0A380W5T4"/>
<gene>
    <name evidence="1" type="ORF">NCTC12722_01423</name>
</gene>
<accession>A0A380W5T4</accession>
<dbReference type="OrthoDB" id="5438497at2"/>
<proteinExistence type="predicted"/>
<name>A0A380W5T4_AFIFE</name>
<organism evidence="1 2">
    <name type="scientific">Afipia felis</name>
    <name type="common">Cat scratch disease bacillus</name>
    <dbReference type="NCBI Taxonomy" id="1035"/>
    <lineage>
        <taxon>Bacteria</taxon>
        <taxon>Pseudomonadati</taxon>
        <taxon>Pseudomonadota</taxon>
        <taxon>Alphaproteobacteria</taxon>
        <taxon>Hyphomicrobiales</taxon>
        <taxon>Nitrobacteraceae</taxon>
        <taxon>Afipia</taxon>
    </lineage>
</organism>
<dbReference type="RefSeq" id="WP_002719085.1">
    <property type="nucleotide sequence ID" value="NZ_UFSI01000001.1"/>
</dbReference>
<reference evidence="1 2" key="1">
    <citation type="submission" date="2018-06" db="EMBL/GenBank/DDBJ databases">
        <authorList>
            <consortium name="Pathogen Informatics"/>
            <person name="Doyle S."/>
        </authorList>
    </citation>
    <scope>NUCLEOTIDE SEQUENCE [LARGE SCALE GENOMIC DNA]</scope>
    <source>
        <strain evidence="1 2">NCTC12722</strain>
    </source>
</reference>